<dbReference type="Proteomes" id="UP000494260">
    <property type="component" value="Unassembled WGS sequence"/>
</dbReference>
<feature type="compositionally biased region" description="Polar residues" evidence="1">
    <location>
        <begin position="116"/>
        <end position="137"/>
    </location>
</feature>
<organism evidence="3 4">
    <name type="scientific">Burkholderia lata (strain ATCC 17760 / DSM 23089 / LMG 22485 / NCIMB 9086 / R18194 / 383)</name>
    <dbReference type="NCBI Taxonomy" id="482957"/>
    <lineage>
        <taxon>Bacteria</taxon>
        <taxon>Pseudomonadati</taxon>
        <taxon>Pseudomonadota</taxon>
        <taxon>Betaproteobacteria</taxon>
        <taxon>Burkholderiales</taxon>
        <taxon>Burkholderiaceae</taxon>
        <taxon>Burkholderia</taxon>
        <taxon>Burkholderia cepacia complex</taxon>
    </lineage>
</organism>
<feature type="region of interest" description="Disordered" evidence="1">
    <location>
        <begin position="104"/>
        <end position="137"/>
    </location>
</feature>
<evidence type="ECO:0000259" key="2">
    <source>
        <dbReference type="Pfam" id="PF13340"/>
    </source>
</evidence>
<dbReference type="PANTHER" id="PTHR46637">
    <property type="entry name" value="TIS1421-TRANSPOSASE PROTEIN A"/>
    <property type="match status" value="1"/>
</dbReference>
<proteinExistence type="predicted"/>
<dbReference type="Pfam" id="PF13340">
    <property type="entry name" value="DUF4096"/>
    <property type="match status" value="1"/>
</dbReference>
<sequence>MDDQLWARIEALLPPPKPRRFKYPGRKPVPDREALTGIIYVLKTGIRWGELPADMGCGSGVSCWRRLRDWQQSGIWEEMQAILMNEIGVDEKIDFSRAAKCTGTVRGPRLKEGPPRSQSGGESSGTQVTHYPRQVQS</sequence>
<evidence type="ECO:0000313" key="3">
    <source>
        <dbReference type="EMBL" id="VWD01518.1"/>
    </source>
</evidence>
<reference evidence="3 4" key="1">
    <citation type="submission" date="2019-09" db="EMBL/GenBank/DDBJ databases">
        <authorList>
            <person name="Depoorter E."/>
        </authorList>
    </citation>
    <scope>NUCLEOTIDE SEQUENCE [LARGE SCALE GENOMIC DNA]</scope>
    <source>
        <strain evidence="3">R-18109</strain>
    </source>
</reference>
<dbReference type="AlphaFoldDB" id="A0A6P2WY08"/>
<gene>
    <name evidence="3" type="ORF">BLA18109_04604</name>
</gene>
<evidence type="ECO:0000313" key="4">
    <source>
        <dbReference type="Proteomes" id="UP000494260"/>
    </source>
</evidence>
<feature type="domain" description="Insertion element IS402-like" evidence="2">
    <location>
        <begin position="1"/>
        <end position="79"/>
    </location>
</feature>
<accession>A0A6P2WY08</accession>
<dbReference type="InterPro" id="IPR052909">
    <property type="entry name" value="Transposase_6_like"/>
</dbReference>
<dbReference type="EMBL" id="CABVQH010000016">
    <property type="protein sequence ID" value="VWD01518.1"/>
    <property type="molecule type" value="Genomic_DNA"/>
</dbReference>
<name>A0A6P2WY08_BURL3</name>
<dbReference type="InterPro" id="IPR025161">
    <property type="entry name" value="IS402-like_dom"/>
</dbReference>
<evidence type="ECO:0000256" key="1">
    <source>
        <dbReference type="SAM" id="MobiDB-lite"/>
    </source>
</evidence>
<protein>
    <submittedName>
        <fullName evidence="3">Transposase</fullName>
    </submittedName>
</protein>
<dbReference type="PANTHER" id="PTHR46637:SF1">
    <property type="entry name" value="BLL5188 PROTEIN"/>
    <property type="match status" value="1"/>
</dbReference>